<dbReference type="GO" id="GO:0020037">
    <property type="term" value="F:heme binding"/>
    <property type="evidence" value="ECO:0007669"/>
    <property type="project" value="InterPro"/>
</dbReference>
<feature type="binding site" description="axial binding residue" evidence="12">
    <location>
        <position position="259"/>
    </location>
    <ligand>
        <name>heme b</name>
        <dbReference type="ChEBI" id="CHEBI:60344"/>
    </ligand>
    <ligandPart>
        <name>Fe</name>
        <dbReference type="ChEBI" id="CHEBI:18248"/>
    </ligandPart>
</feature>
<dbReference type="GO" id="GO:0005829">
    <property type="term" value="C:cytosol"/>
    <property type="evidence" value="ECO:0007669"/>
    <property type="project" value="TreeGrafter"/>
</dbReference>
<keyword evidence="5 12" id="KW-0408">Iron</keyword>
<keyword evidence="6 12" id="KW-0376">Hydrogen peroxide</keyword>
<evidence type="ECO:0000256" key="5">
    <source>
        <dbReference type="ARBA" id="ARBA00023004"/>
    </source>
</evidence>
<evidence type="ECO:0000256" key="9">
    <source>
        <dbReference type="ARBA" id="ARBA00060838"/>
    </source>
</evidence>
<dbReference type="EC" id="1.11.1.21" evidence="10 12"/>
<dbReference type="NCBIfam" id="NF011635">
    <property type="entry name" value="PRK15061.1"/>
    <property type="match status" value="1"/>
</dbReference>
<dbReference type="InterPro" id="IPR000763">
    <property type="entry name" value="Catalase_peroxidase"/>
</dbReference>
<accession>A0A9D2WQJ4</accession>
<dbReference type="Pfam" id="PF00141">
    <property type="entry name" value="peroxidase"/>
    <property type="match status" value="2"/>
</dbReference>
<feature type="cross-link" description="Tryptophyl-tyrosyl-methioninium (Tyr-Met) (with Trp-95)" evidence="12">
    <location>
        <begin position="218"/>
        <end position="244"/>
    </location>
</feature>
<evidence type="ECO:0000256" key="6">
    <source>
        <dbReference type="ARBA" id="ARBA00023324"/>
    </source>
</evidence>
<comment type="caution">
    <text evidence="12">Lacks conserved residue(s) required for the propagation of feature annotation.</text>
</comment>
<proteinExistence type="inferred from homology"/>
<dbReference type="SUPFAM" id="SSF48113">
    <property type="entry name" value="Heme-dependent peroxidases"/>
    <property type="match status" value="2"/>
</dbReference>
<feature type="domain" description="Plant heme peroxidase family profile" evidence="14">
    <location>
        <begin position="129"/>
        <end position="418"/>
    </location>
</feature>
<dbReference type="FunFam" id="1.10.520.10:FF:000004">
    <property type="entry name" value="Catalase-peroxidase"/>
    <property type="match status" value="1"/>
</dbReference>
<dbReference type="Gene3D" id="1.10.420.10">
    <property type="entry name" value="Peroxidase, domain 2"/>
    <property type="match status" value="2"/>
</dbReference>
<dbReference type="GO" id="GO:0042744">
    <property type="term" value="P:hydrogen peroxide catabolic process"/>
    <property type="evidence" value="ECO:0007669"/>
    <property type="project" value="UniProtKB-KW"/>
</dbReference>
<dbReference type="PROSITE" id="PS00436">
    <property type="entry name" value="PEROXIDASE_2"/>
    <property type="match status" value="1"/>
</dbReference>
<comment type="similarity">
    <text evidence="9 12 13">Belongs to the peroxidase family. Peroxidase/catalase subfamily.</text>
</comment>
<dbReference type="PRINTS" id="PR00460">
    <property type="entry name" value="BPEROXIDASE"/>
</dbReference>
<evidence type="ECO:0000256" key="13">
    <source>
        <dbReference type="RuleBase" id="RU003451"/>
    </source>
</evidence>
<dbReference type="PRINTS" id="PR00458">
    <property type="entry name" value="PEROXIDASE"/>
</dbReference>
<dbReference type="GO" id="GO:0070301">
    <property type="term" value="P:cellular response to hydrogen peroxide"/>
    <property type="evidence" value="ECO:0007669"/>
    <property type="project" value="TreeGrafter"/>
</dbReference>
<dbReference type="GO" id="GO:0046872">
    <property type="term" value="F:metal ion binding"/>
    <property type="evidence" value="ECO:0007669"/>
    <property type="project" value="UniProtKB-KW"/>
</dbReference>
<comment type="caution">
    <text evidence="15">The sequence shown here is derived from an EMBL/GenBank/DDBJ whole genome shotgun (WGS) entry which is preliminary data.</text>
</comment>
<dbReference type="PROSITE" id="PS00435">
    <property type="entry name" value="PEROXIDASE_1"/>
    <property type="match status" value="1"/>
</dbReference>
<organism evidence="15 16">
    <name type="scientific">Sporotomaculum syntrophicum</name>
    <dbReference type="NCBI Taxonomy" id="182264"/>
    <lineage>
        <taxon>Bacteria</taxon>
        <taxon>Bacillati</taxon>
        <taxon>Bacillota</taxon>
        <taxon>Clostridia</taxon>
        <taxon>Eubacteriales</taxon>
        <taxon>Desulfallaceae</taxon>
        <taxon>Sporotomaculum</taxon>
    </lineage>
</organism>
<dbReference type="CDD" id="cd08200">
    <property type="entry name" value="catalase_peroxidase_2"/>
    <property type="match status" value="1"/>
</dbReference>
<dbReference type="GO" id="GO:0004096">
    <property type="term" value="F:catalase activity"/>
    <property type="evidence" value="ECO:0007669"/>
    <property type="project" value="UniProtKB-UniRule"/>
</dbReference>
<evidence type="ECO:0000313" key="15">
    <source>
        <dbReference type="EMBL" id="KAF1085534.1"/>
    </source>
</evidence>
<evidence type="ECO:0000313" key="16">
    <source>
        <dbReference type="Proteomes" id="UP000798488"/>
    </source>
</evidence>
<comment type="catalytic activity">
    <reaction evidence="8 12 13">
        <text>H2O2 + AH2 = A + 2 H2O</text>
        <dbReference type="Rhea" id="RHEA:30275"/>
        <dbReference type="ChEBI" id="CHEBI:13193"/>
        <dbReference type="ChEBI" id="CHEBI:15377"/>
        <dbReference type="ChEBI" id="CHEBI:16240"/>
        <dbReference type="ChEBI" id="CHEBI:17499"/>
        <dbReference type="EC" id="1.11.1.21"/>
    </reaction>
</comment>
<comment type="catalytic activity">
    <reaction evidence="7 12 13">
        <text>2 H2O2 = O2 + 2 H2O</text>
        <dbReference type="Rhea" id="RHEA:20309"/>
        <dbReference type="ChEBI" id="CHEBI:15377"/>
        <dbReference type="ChEBI" id="CHEBI:15379"/>
        <dbReference type="ChEBI" id="CHEBI:16240"/>
        <dbReference type="EC" id="1.11.1.21"/>
    </reaction>
</comment>
<dbReference type="EMBL" id="LSRS01000003">
    <property type="protein sequence ID" value="KAF1085534.1"/>
    <property type="molecule type" value="Genomic_DNA"/>
</dbReference>
<evidence type="ECO:0000256" key="1">
    <source>
        <dbReference type="ARBA" id="ARBA00022559"/>
    </source>
</evidence>
<dbReference type="Proteomes" id="UP000798488">
    <property type="component" value="Unassembled WGS sequence"/>
</dbReference>
<evidence type="ECO:0000256" key="7">
    <source>
        <dbReference type="ARBA" id="ARBA00049145"/>
    </source>
</evidence>
<comment type="subunit">
    <text evidence="12">Homodimer or homotetramer.</text>
</comment>
<dbReference type="PANTHER" id="PTHR30555">
    <property type="entry name" value="HYDROPEROXIDASE I, BIFUNCTIONAL CATALASE-PEROXIDASE"/>
    <property type="match status" value="1"/>
</dbReference>
<keyword evidence="16" id="KW-1185">Reference proteome</keyword>
<dbReference type="PANTHER" id="PTHR30555:SF0">
    <property type="entry name" value="CATALASE-PEROXIDASE"/>
    <property type="match status" value="1"/>
</dbReference>
<dbReference type="PROSITE" id="PS50873">
    <property type="entry name" value="PEROXIDASE_4"/>
    <property type="match status" value="1"/>
</dbReference>
<feature type="active site" description="Proton acceptor" evidence="12">
    <location>
        <position position="96"/>
    </location>
</feature>
<evidence type="ECO:0000256" key="2">
    <source>
        <dbReference type="ARBA" id="ARBA00022617"/>
    </source>
</evidence>
<gene>
    <name evidence="12 15" type="primary">katG</name>
    <name evidence="15" type="ORF">SPSYN_01677</name>
</gene>
<dbReference type="FunFam" id="1.10.520.10:FF:000002">
    <property type="entry name" value="Catalase-peroxidase"/>
    <property type="match status" value="1"/>
</dbReference>
<comment type="cofactor">
    <cofactor evidence="12">
        <name>heme b</name>
        <dbReference type="ChEBI" id="CHEBI:60344"/>
    </cofactor>
    <text evidence="12">Binds 1 heme b (iron(II)-protoporphyrin IX) group per dimer.</text>
</comment>
<dbReference type="RefSeq" id="WP_161821986.1">
    <property type="nucleotide sequence ID" value="NZ_LSRS01000003.1"/>
</dbReference>
<keyword evidence="2 12" id="KW-0349">Heme</keyword>
<evidence type="ECO:0000256" key="10">
    <source>
        <dbReference type="ARBA" id="ARBA00067012"/>
    </source>
</evidence>
<evidence type="ECO:0000256" key="3">
    <source>
        <dbReference type="ARBA" id="ARBA00022723"/>
    </source>
</evidence>
<dbReference type="Gene3D" id="1.10.520.10">
    <property type="match status" value="2"/>
</dbReference>
<reference evidence="15" key="1">
    <citation type="submission" date="2016-02" db="EMBL/GenBank/DDBJ databases">
        <title>Draft Genome Sequence of Sporotomaculum syntrophicum Strain FB, a Syntrophic Benzoate Degrader.</title>
        <authorList>
            <person name="Nobu M.K."/>
            <person name="Narihiro T."/>
            <person name="Qiu Y.-L."/>
            <person name="Ohashi A."/>
            <person name="Liu W.-T."/>
            <person name="Yuji S."/>
        </authorList>
    </citation>
    <scope>NUCLEOTIDE SEQUENCE</scope>
    <source>
        <strain evidence="15">FB</strain>
    </source>
</reference>
<evidence type="ECO:0000256" key="8">
    <source>
        <dbReference type="ARBA" id="ARBA00051651"/>
    </source>
</evidence>
<dbReference type="HAMAP" id="MF_01961">
    <property type="entry name" value="Catal_peroxid"/>
    <property type="match status" value="1"/>
</dbReference>
<keyword evidence="4 12" id="KW-0560">Oxidoreductase</keyword>
<name>A0A9D2WQJ4_9FIRM</name>
<dbReference type="CDD" id="cd00649">
    <property type="entry name" value="catalase_peroxidase_1"/>
    <property type="match status" value="1"/>
</dbReference>
<evidence type="ECO:0000256" key="11">
    <source>
        <dbReference type="ARBA" id="ARBA00074141"/>
    </source>
</evidence>
<dbReference type="InterPro" id="IPR010255">
    <property type="entry name" value="Haem_peroxidase_sf"/>
</dbReference>
<protein>
    <recommendedName>
        <fullName evidence="11 12">Catalase-peroxidase</fullName>
        <shortName evidence="12">CP</shortName>
        <ecNumber evidence="10 12">1.11.1.21</ecNumber>
    </recommendedName>
    <alternativeName>
        <fullName evidence="12">Peroxidase/catalase</fullName>
    </alternativeName>
</protein>
<evidence type="ECO:0000256" key="4">
    <source>
        <dbReference type="ARBA" id="ARBA00023002"/>
    </source>
</evidence>
<sequence>MAEMKDPVTGKTRKAISGSGISNKDWWPNQLNLKILRQNSNLSNPMGTDFKYSEEFKKLDLEAVKKDLYALMTDSQEWWPADYGHYGPLFIRMAWHSAGTYRMGDGRGGASDGTQRFAPLNSWPDNVNLDKARRLLWPIKKKYGRKISWADLMILAGNCALESMGFKTFGFGGGREDVWEPQEDVYWGSESEWLGDNRYSGERDLENPLAAVQMGLIYVNPEGPNGMPDAVASGRDVRETFARMAMNDEETVALIAGGHTFGKTHGAGPATHIGPEPEAAPIEEMGLGWKNSFGSGKGGDTIGSGLEGAWKPNPTKWDMGYLKTLFKYDWNLVKSPAGAYQWIPSDPDAANTVQDAHDPNKRHAPMMTTADLSLRMDPIYRPIAERYRDNPEEFADAFARAWFKLTHRDMGPRSRYLGPEVPDEELIWQDPVPAVDHELIDEQDIADLKSKILASGLSVSQLVGVAWASASTFRGSDKRGGANGARIRLAPQKDWEVNQPAQLNTVLQTLEKIQSEFNNAQSGNKKVSLADLIVLGGCAGIEQAAKNAGHNLVVPFIPGRTDALQEQTDIQSFAVLEPKADGFRNYLKTKFSVPAEEFLVDRAQLLTLTAPEMTVLIGGLRVLNVNYGQSQHGVFTNRLETLTNDFFVNLLDMSTVWQPTSEARDVFEGRDRTTGELKWTGTRVDLIFGSNSELRAIAEVYASDDAQEKFIQDFVSAWNKVMNADRFDLA</sequence>
<dbReference type="FunFam" id="1.10.420.10:FF:000002">
    <property type="entry name" value="Catalase-peroxidase"/>
    <property type="match status" value="1"/>
</dbReference>
<dbReference type="AlphaFoldDB" id="A0A9D2WQJ4"/>
<dbReference type="FunFam" id="1.10.420.10:FF:000004">
    <property type="entry name" value="Catalase-peroxidase"/>
    <property type="match status" value="1"/>
</dbReference>
<feature type="site" description="Transition state stabilizer" evidence="12">
    <location>
        <position position="92"/>
    </location>
</feature>
<comment type="PTM">
    <text evidence="12">Formation of the three residue Trp-Tyr-Met cross-link is important for the catalase, but not the peroxidase activity of the enzyme.</text>
</comment>
<dbReference type="InterPro" id="IPR019793">
    <property type="entry name" value="Peroxidases_heam-ligand_BS"/>
</dbReference>
<dbReference type="InterPro" id="IPR002016">
    <property type="entry name" value="Haem_peroxidase"/>
</dbReference>
<dbReference type="NCBIfam" id="TIGR00198">
    <property type="entry name" value="cat_per_HPI"/>
    <property type="match status" value="1"/>
</dbReference>
<comment type="function">
    <text evidence="12">Bifunctional enzyme with both catalase and broad-spectrum peroxidase activity.</text>
</comment>
<keyword evidence="3 12" id="KW-0479">Metal-binding</keyword>
<evidence type="ECO:0000259" key="14">
    <source>
        <dbReference type="PROSITE" id="PS50873"/>
    </source>
</evidence>
<evidence type="ECO:0000256" key="12">
    <source>
        <dbReference type="HAMAP-Rule" id="MF_01961"/>
    </source>
</evidence>
<keyword evidence="1 12" id="KW-0575">Peroxidase</keyword>
<dbReference type="OrthoDB" id="9759743at2"/>
<dbReference type="InterPro" id="IPR019794">
    <property type="entry name" value="Peroxidases_AS"/>
</dbReference>